<reference evidence="1" key="1">
    <citation type="submission" date="2017-08" db="EMBL/GenBank/DDBJ databases">
        <authorList>
            <person name="Polle J.E."/>
            <person name="Barry K."/>
            <person name="Cushman J."/>
            <person name="Schmutz J."/>
            <person name="Tran D."/>
            <person name="Hathwaick L.T."/>
            <person name="Yim W.C."/>
            <person name="Jenkins J."/>
            <person name="Mckie-Krisberg Z.M."/>
            <person name="Prochnik S."/>
            <person name="Lindquist E."/>
            <person name="Dockter R.B."/>
            <person name="Adam C."/>
            <person name="Molina H."/>
            <person name="Bunkerborg J."/>
            <person name="Jin E."/>
            <person name="Buchheim M."/>
            <person name="Magnuson J."/>
        </authorList>
    </citation>
    <scope>NUCLEOTIDE SEQUENCE</scope>
    <source>
        <strain evidence="1">CCAP 19/18</strain>
    </source>
</reference>
<dbReference type="EMBL" id="MU070981">
    <property type="protein sequence ID" value="KAF5826378.1"/>
    <property type="molecule type" value="Genomic_DNA"/>
</dbReference>
<gene>
    <name evidence="1" type="ORF">DUNSADRAFT_3356</name>
</gene>
<keyword evidence="2" id="KW-1185">Reference proteome</keyword>
<evidence type="ECO:0000313" key="2">
    <source>
        <dbReference type="Proteomes" id="UP000815325"/>
    </source>
</evidence>
<name>A0ABQ7FVH4_DUNSA</name>
<protein>
    <submittedName>
        <fullName evidence="1">Uncharacterized protein</fullName>
    </submittedName>
</protein>
<evidence type="ECO:0000313" key="1">
    <source>
        <dbReference type="EMBL" id="KAF5826378.1"/>
    </source>
</evidence>
<proteinExistence type="predicted"/>
<organism evidence="1 2">
    <name type="scientific">Dunaliella salina</name>
    <name type="common">Green alga</name>
    <name type="synonym">Protococcus salinus</name>
    <dbReference type="NCBI Taxonomy" id="3046"/>
    <lineage>
        <taxon>Eukaryota</taxon>
        <taxon>Viridiplantae</taxon>
        <taxon>Chlorophyta</taxon>
        <taxon>core chlorophytes</taxon>
        <taxon>Chlorophyceae</taxon>
        <taxon>CS clade</taxon>
        <taxon>Chlamydomonadales</taxon>
        <taxon>Dunaliellaceae</taxon>
        <taxon>Dunaliella</taxon>
    </lineage>
</organism>
<dbReference type="Proteomes" id="UP000815325">
    <property type="component" value="Unassembled WGS sequence"/>
</dbReference>
<sequence length="77" mass="8773">MSTGIHFCVEHYVLLHCAQQFQMHLNNLPFGTQVISHGELIQMQSFCIIIQCLAVKTQLQGLCDLMNELILSIIIQM</sequence>
<accession>A0ABQ7FVH4</accession>
<comment type="caution">
    <text evidence="1">The sequence shown here is derived from an EMBL/GenBank/DDBJ whole genome shotgun (WGS) entry which is preliminary data.</text>
</comment>